<keyword evidence="2" id="KW-1003">Cell membrane</keyword>
<keyword evidence="3 7" id="KW-0812">Transmembrane</keyword>
<dbReference type="Pfam" id="PF02687">
    <property type="entry name" value="FtsX"/>
    <property type="match status" value="1"/>
</dbReference>
<feature type="transmembrane region" description="Helical" evidence="7">
    <location>
        <begin position="286"/>
        <end position="311"/>
    </location>
</feature>
<feature type="transmembrane region" description="Helical" evidence="7">
    <location>
        <begin position="23"/>
        <end position="41"/>
    </location>
</feature>
<comment type="subcellular location">
    <subcellularLocation>
        <location evidence="1">Cell membrane</location>
        <topology evidence="1">Multi-pass membrane protein</topology>
    </subcellularLocation>
</comment>
<feature type="domain" description="ABC3 transporter permease C-terminal" evidence="8">
    <location>
        <begin position="290"/>
        <end position="403"/>
    </location>
</feature>
<comment type="similarity">
    <text evidence="6">Belongs to the ABC-4 integral membrane protein family.</text>
</comment>
<evidence type="ECO:0000259" key="8">
    <source>
        <dbReference type="Pfam" id="PF02687"/>
    </source>
</evidence>
<dbReference type="GO" id="GO:0022857">
    <property type="term" value="F:transmembrane transporter activity"/>
    <property type="evidence" value="ECO:0007669"/>
    <property type="project" value="TreeGrafter"/>
</dbReference>
<name>A0A160TSX1_9ZZZZ</name>
<dbReference type="GO" id="GO:0016787">
    <property type="term" value="F:hydrolase activity"/>
    <property type="evidence" value="ECO:0007669"/>
    <property type="project" value="UniProtKB-KW"/>
</dbReference>
<organism evidence="10">
    <name type="scientific">hydrothermal vent metagenome</name>
    <dbReference type="NCBI Taxonomy" id="652676"/>
    <lineage>
        <taxon>unclassified sequences</taxon>
        <taxon>metagenomes</taxon>
        <taxon>ecological metagenomes</taxon>
    </lineage>
</organism>
<evidence type="ECO:0000256" key="3">
    <source>
        <dbReference type="ARBA" id="ARBA00022692"/>
    </source>
</evidence>
<evidence type="ECO:0000256" key="1">
    <source>
        <dbReference type="ARBA" id="ARBA00004651"/>
    </source>
</evidence>
<keyword evidence="10" id="KW-0067">ATP-binding</keyword>
<protein>
    <submittedName>
        <fullName evidence="10">Macrolide export ATP-binding/permease protein MacB</fullName>
        <ecNumber evidence="10">3.6.3.-</ecNumber>
    </submittedName>
</protein>
<feature type="transmembrane region" description="Helical" evidence="7">
    <location>
        <begin position="331"/>
        <end position="362"/>
    </location>
</feature>
<evidence type="ECO:0000256" key="5">
    <source>
        <dbReference type="ARBA" id="ARBA00023136"/>
    </source>
</evidence>
<gene>
    <name evidence="10" type="ORF">MGWOODY_XGa2576</name>
</gene>
<dbReference type="PANTHER" id="PTHR30572:SF4">
    <property type="entry name" value="ABC TRANSPORTER PERMEASE YTRF"/>
    <property type="match status" value="1"/>
</dbReference>
<dbReference type="EMBL" id="CZRL01000082">
    <property type="protein sequence ID" value="CUS52428.1"/>
    <property type="molecule type" value="Genomic_DNA"/>
</dbReference>
<reference evidence="10" key="1">
    <citation type="submission" date="2015-10" db="EMBL/GenBank/DDBJ databases">
        <authorList>
            <person name="Gilbert D.G."/>
        </authorList>
    </citation>
    <scope>NUCLEOTIDE SEQUENCE</scope>
</reference>
<keyword evidence="4 7" id="KW-1133">Transmembrane helix</keyword>
<dbReference type="InterPro" id="IPR025857">
    <property type="entry name" value="MacB_PCD"/>
</dbReference>
<dbReference type="AlphaFoldDB" id="A0A160TSX1"/>
<dbReference type="PANTHER" id="PTHR30572">
    <property type="entry name" value="MEMBRANE COMPONENT OF TRANSPORTER-RELATED"/>
    <property type="match status" value="1"/>
</dbReference>
<evidence type="ECO:0000259" key="9">
    <source>
        <dbReference type="Pfam" id="PF12704"/>
    </source>
</evidence>
<evidence type="ECO:0000256" key="2">
    <source>
        <dbReference type="ARBA" id="ARBA00022475"/>
    </source>
</evidence>
<feature type="transmembrane region" description="Helical" evidence="7">
    <location>
        <begin position="374"/>
        <end position="393"/>
    </location>
</feature>
<dbReference type="InterPro" id="IPR003838">
    <property type="entry name" value="ABC3_permease_C"/>
</dbReference>
<dbReference type="Pfam" id="PF12704">
    <property type="entry name" value="MacB_PCD"/>
    <property type="match status" value="1"/>
</dbReference>
<proteinExistence type="inferred from homology"/>
<dbReference type="InterPro" id="IPR050250">
    <property type="entry name" value="Macrolide_Exporter_MacB"/>
</dbReference>
<keyword evidence="10" id="KW-0378">Hydrolase</keyword>
<sequence>MTLSDCFQTALASLRANKLRTGLTTLGIIIGVAAVIAMVGVGKGAEKRIEEAIQGLGENVLFVRNGTSVSGGVRGGANSKVSLTEADAAAIEAQAPSVAIAAPTVRSSGQVISGNLNWFTTIYGVGDDYLRARDWVIGRGRTFNPQEERASAKVVIIGETIVEQLFGGQDPMGEIVRIQKIPFRVIGVTRAKGESSWGRDHDDVVFVPLSTAKSRMNVGERYRGRYVRDITVKARSSNGLEAAEQEINDLLRQRHRIRPGQPDDFYVRNIAQYLEARAKSERTMSLLLAAVAGISLLVGGIGIMNIMLVSVTERTREVGLRMAVGARGRDILLQFVTEAVVVSLIGGVVGVVLGFGGSLAAARIAGWPVITSPLSAVVAMGFAAVVGIFFGYYPALKASRLDPIAALRHE</sequence>
<feature type="domain" description="MacB-like periplasmic core" evidence="9">
    <location>
        <begin position="21"/>
        <end position="249"/>
    </location>
</feature>
<dbReference type="EC" id="3.6.3.-" evidence="10"/>
<keyword evidence="5 7" id="KW-0472">Membrane</keyword>
<dbReference type="GO" id="GO:0005524">
    <property type="term" value="F:ATP binding"/>
    <property type="evidence" value="ECO:0007669"/>
    <property type="project" value="UniProtKB-KW"/>
</dbReference>
<accession>A0A160TSX1</accession>
<evidence type="ECO:0000256" key="6">
    <source>
        <dbReference type="ARBA" id="ARBA00038076"/>
    </source>
</evidence>
<keyword evidence="10" id="KW-0547">Nucleotide-binding</keyword>
<dbReference type="GO" id="GO:0005886">
    <property type="term" value="C:plasma membrane"/>
    <property type="evidence" value="ECO:0007669"/>
    <property type="project" value="UniProtKB-SubCell"/>
</dbReference>
<evidence type="ECO:0000313" key="10">
    <source>
        <dbReference type="EMBL" id="CUS52428.1"/>
    </source>
</evidence>
<evidence type="ECO:0000256" key="7">
    <source>
        <dbReference type="SAM" id="Phobius"/>
    </source>
</evidence>
<evidence type="ECO:0000256" key="4">
    <source>
        <dbReference type="ARBA" id="ARBA00022989"/>
    </source>
</evidence>